<evidence type="ECO:0000259" key="4">
    <source>
        <dbReference type="Pfam" id="PF13439"/>
    </source>
</evidence>
<keyword evidence="6" id="KW-1185">Reference proteome</keyword>
<reference evidence="5 6" key="1">
    <citation type="submission" date="2016-10" db="EMBL/GenBank/DDBJ databases">
        <authorList>
            <person name="de Groot N.N."/>
        </authorList>
    </citation>
    <scope>NUCLEOTIDE SEQUENCE [LARGE SCALE GENOMIC DNA]</scope>
    <source>
        <strain evidence="5 6">DSM 45317</strain>
    </source>
</reference>
<dbReference type="AlphaFoldDB" id="A0A1I4LDM9"/>
<dbReference type="PANTHER" id="PTHR12526:SF595">
    <property type="entry name" value="BLL5217 PROTEIN"/>
    <property type="match status" value="1"/>
</dbReference>
<dbReference type="Pfam" id="PF00534">
    <property type="entry name" value="Glycos_transf_1"/>
    <property type="match status" value="1"/>
</dbReference>
<dbReference type="RefSeq" id="WP_091329862.1">
    <property type="nucleotide sequence ID" value="NZ_FOSW01000021.1"/>
</dbReference>
<evidence type="ECO:0000256" key="2">
    <source>
        <dbReference type="ARBA" id="ARBA00022679"/>
    </source>
</evidence>
<keyword evidence="1" id="KW-0328">Glycosyltransferase</keyword>
<evidence type="ECO:0000259" key="3">
    <source>
        <dbReference type="Pfam" id="PF00534"/>
    </source>
</evidence>
<evidence type="ECO:0000313" key="6">
    <source>
        <dbReference type="Proteomes" id="UP000199152"/>
    </source>
</evidence>
<evidence type="ECO:0000256" key="1">
    <source>
        <dbReference type="ARBA" id="ARBA00022676"/>
    </source>
</evidence>
<dbReference type="InterPro" id="IPR028098">
    <property type="entry name" value="Glyco_trans_4-like_N"/>
</dbReference>
<dbReference type="STRING" id="504800.SAMN04488085_12132"/>
<feature type="domain" description="Glycosyltransferase subfamily 4-like N-terminal" evidence="4">
    <location>
        <begin position="18"/>
        <end position="132"/>
    </location>
</feature>
<sequence length="405" mass="42542">MKILMDAGPWLPVPPPGYGGLENVVATLTTELRARGHSVVLASVGESTLPVDGLVSAFPTGQFGQLGGPYPTVVGTAHAHEQVVLATLAEHAQAGEPFDLVHTHVEVVGPALLATLGDAGPPALATLHWDAQRNAAFWATFDGAGRVFFAGVSDSQVARAPERLREQVIGVVPLAVPTDDDRPPVPREERADSVLMLARLCEFKGVDTALRACQEAGVPLVLAGPVGGLPDRNALAAALAVPGHPARSHPDVAWFLEHVDPHLDGVQARWIGSVGGAAKADLLRCSRAVLFPIRWEEPGGTAVCEALAAGTPVVAMARGCLPTLVDDGRTGFLTTDEAGFAAALRRLDEIDPAACAADARRRFAPAVMAAGYERLYEQVLRRAVRRRVTVPAPRTRSTGPDVAAR</sequence>
<organism evidence="5 6">
    <name type="scientific">Geodermatophilus ruber</name>
    <dbReference type="NCBI Taxonomy" id="504800"/>
    <lineage>
        <taxon>Bacteria</taxon>
        <taxon>Bacillati</taxon>
        <taxon>Actinomycetota</taxon>
        <taxon>Actinomycetes</taxon>
        <taxon>Geodermatophilales</taxon>
        <taxon>Geodermatophilaceae</taxon>
        <taxon>Geodermatophilus</taxon>
    </lineage>
</organism>
<dbReference type="InParanoid" id="A0A1I4LDM9"/>
<dbReference type="EMBL" id="FOSW01000021">
    <property type="protein sequence ID" value="SFL88999.1"/>
    <property type="molecule type" value="Genomic_DNA"/>
</dbReference>
<dbReference type="InterPro" id="IPR001296">
    <property type="entry name" value="Glyco_trans_1"/>
</dbReference>
<dbReference type="Proteomes" id="UP000199152">
    <property type="component" value="Unassembled WGS sequence"/>
</dbReference>
<protein>
    <submittedName>
        <fullName evidence="5">Glycosyltransferase involved in cell wall bisynthesis</fullName>
    </submittedName>
</protein>
<dbReference type="SUPFAM" id="SSF53756">
    <property type="entry name" value="UDP-Glycosyltransferase/glycogen phosphorylase"/>
    <property type="match status" value="1"/>
</dbReference>
<dbReference type="OrthoDB" id="9809227at2"/>
<proteinExistence type="predicted"/>
<dbReference type="Pfam" id="PF13439">
    <property type="entry name" value="Glyco_transf_4"/>
    <property type="match status" value="1"/>
</dbReference>
<keyword evidence="2 5" id="KW-0808">Transferase</keyword>
<dbReference type="GO" id="GO:0016757">
    <property type="term" value="F:glycosyltransferase activity"/>
    <property type="evidence" value="ECO:0007669"/>
    <property type="project" value="UniProtKB-KW"/>
</dbReference>
<feature type="domain" description="Glycosyl transferase family 1" evidence="3">
    <location>
        <begin position="180"/>
        <end position="347"/>
    </location>
</feature>
<evidence type="ECO:0000313" key="5">
    <source>
        <dbReference type="EMBL" id="SFL88999.1"/>
    </source>
</evidence>
<dbReference type="Gene3D" id="3.40.50.2000">
    <property type="entry name" value="Glycogen Phosphorylase B"/>
    <property type="match status" value="2"/>
</dbReference>
<accession>A0A1I4LDM9</accession>
<dbReference type="PANTHER" id="PTHR12526">
    <property type="entry name" value="GLYCOSYLTRANSFERASE"/>
    <property type="match status" value="1"/>
</dbReference>
<gene>
    <name evidence="5" type="ORF">SAMN04488085_12132</name>
</gene>
<name>A0A1I4LDM9_9ACTN</name>